<dbReference type="GO" id="GO:0009242">
    <property type="term" value="P:colanic acid biosynthetic process"/>
    <property type="evidence" value="ECO:0007669"/>
    <property type="project" value="TreeGrafter"/>
</dbReference>
<dbReference type="Pfam" id="PF13727">
    <property type="entry name" value="CoA_binding_3"/>
    <property type="match status" value="1"/>
</dbReference>
<feature type="transmembrane region" description="Helical" evidence="7">
    <location>
        <begin position="341"/>
        <end position="364"/>
    </location>
</feature>
<evidence type="ECO:0000256" key="2">
    <source>
        <dbReference type="ARBA" id="ARBA00006464"/>
    </source>
</evidence>
<keyword evidence="3 9" id="KW-0808">Transferase</keyword>
<dbReference type="PANTHER" id="PTHR30576:SF21">
    <property type="entry name" value="UDP-GLUCOSE:UNDECAPRENYL-PHOSPHATE GLUCOSE-1-PHOSPHATE TRANSFERASE"/>
    <property type="match status" value="1"/>
</dbReference>
<evidence type="ECO:0000256" key="4">
    <source>
        <dbReference type="ARBA" id="ARBA00022692"/>
    </source>
</evidence>
<feature type="domain" description="Bacterial sugar transferase" evidence="8">
    <location>
        <begin position="336"/>
        <end position="521"/>
    </location>
</feature>
<evidence type="ECO:0000256" key="5">
    <source>
        <dbReference type="ARBA" id="ARBA00022989"/>
    </source>
</evidence>
<dbReference type="InterPro" id="IPR017464">
    <property type="entry name" value="Sugar_tfrase_EpsB_2"/>
</dbReference>
<comment type="caution">
    <text evidence="9">The sequence shown here is derived from an EMBL/GenBank/DDBJ whole genome shotgun (WGS) entry which is preliminary data.</text>
</comment>
<organism evidence="9 10">
    <name type="scientific">Thiohalophilus thiocyanatoxydans</name>
    <dbReference type="NCBI Taxonomy" id="381308"/>
    <lineage>
        <taxon>Bacteria</taxon>
        <taxon>Pseudomonadati</taxon>
        <taxon>Pseudomonadota</taxon>
        <taxon>Gammaproteobacteria</taxon>
        <taxon>Thiohalomonadales</taxon>
        <taxon>Thiohalophilaceae</taxon>
        <taxon>Thiohalophilus</taxon>
    </lineage>
</organism>
<evidence type="ECO:0000256" key="7">
    <source>
        <dbReference type="SAM" id="Phobius"/>
    </source>
</evidence>
<gene>
    <name evidence="9" type="ORF">EDC23_0163</name>
</gene>
<keyword evidence="5 7" id="KW-1133">Transmembrane helix</keyword>
<evidence type="ECO:0000256" key="1">
    <source>
        <dbReference type="ARBA" id="ARBA00004141"/>
    </source>
</evidence>
<comment type="similarity">
    <text evidence="2">Belongs to the bacterial sugar transferase family.</text>
</comment>
<dbReference type="OrthoDB" id="9808602at2"/>
<dbReference type="GO" id="GO:0089702">
    <property type="term" value="F:undecaprenyl-phosphate glucose phosphotransferase activity"/>
    <property type="evidence" value="ECO:0007669"/>
    <property type="project" value="TreeGrafter"/>
</dbReference>
<feature type="transmembrane region" description="Helical" evidence="7">
    <location>
        <begin position="116"/>
        <end position="133"/>
    </location>
</feature>
<dbReference type="Pfam" id="PF02397">
    <property type="entry name" value="Bac_transf"/>
    <property type="match status" value="1"/>
</dbReference>
<accession>A0A4R8J1S3</accession>
<dbReference type="NCBIfam" id="TIGR03025">
    <property type="entry name" value="EPS_sugtrans"/>
    <property type="match status" value="1"/>
</dbReference>
<dbReference type="NCBIfam" id="TIGR03013">
    <property type="entry name" value="EpsB_2"/>
    <property type="match status" value="1"/>
</dbReference>
<dbReference type="AlphaFoldDB" id="A0A4R8J1S3"/>
<reference evidence="9 10" key="1">
    <citation type="submission" date="2019-03" db="EMBL/GenBank/DDBJ databases">
        <title>Genomic Encyclopedia of Type Strains, Phase IV (KMG-IV): sequencing the most valuable type-strain genomes for metagenomic binning, comparative biology and taxonomic classification.</title>
        <authorList>
            <person name="Goeker M."/>
        </authorList>
    </citation>
    <scope>NUCLEOTIDE SEQUENCE [LARGE SCALE GENOMIC DNA]</scope>
    <source>
        <strain evidence="9 10">DSM 16326</strain>
    </source>
</reference>
<evidence type="ECO:0000256" key="3">
    <source>
        <dbReference type="ARBA" id="ARBA00022679"/>
    </source>
</evidence>
<keyword evidence="10" id="KW-1185">Reference proteome</keyword>
<dbReference type="InterPro" id="IPR017475">
    <property type="entry name" value="EPS_sugar_tfrase"/>
</dbReference>
<dbReference type="PANTHER" id="PTHR30576">
    <property type="entry name" value="COLANIC BIOSYNTHESIS UDP-GLUCOSE LIPID CARRIER TRANSFERASE"/>
    <property type="match status" value="1"/>
</dbReference>
<feature type="transmembrane region" description="Helical" evidence="7">
    <location>
        <begin position="75"/>
        <end position="96"/>
    </location>
</feature>
<dbReference type="GO" id="GO:0016020">
    <property type="term" value="C:membrane"/>
    <property type="evidence" value="ECO:0007669"/>
    <property type="project" value="UniProtKB-SubCell"/>
</dbReference>
<protein>
    <submittedName>
        <fullName evidence="9">Sugar transferase (PEP-CTERM system associated)/exopolysaccharide biosynthesis polyprenyl glycosylphosphotransferase</fullName>
    </submittedName>
</protein>
<feature type="transmembrane region" description="Helical" evidence="7">
    <location>
        <begin position="172"/>
        <end position="194"/>
    </location>
</feature>
<evidence type="ECO:0000259" key="8">
    <source>
        <dbReference type="Pfam" id="PF02397"/>
    </source>
</evidence>
<evidence type="ECO:0000313" key="9">
    <source>
        <dbReference type="EMBL" id="TDY03793.1"/>
    </source>
</evidence>
<evidence type="ECO:0000313" key="10">
    <source>
        <dbReference type="Proteomes" id="UP000294914"/>
    </source>
</evidence>
<proteinExistence type="inferred from homology"/>
<feature type="transmembrane region" description="Helical" evidence="7">
    <location>
        <begin position="145"/>
        <end position="166"/>
    </location>
</feature>
<dbReference type="InterPro" id="IPR003362">
    <property type="entry name" value="Bact_transf"/>
</dbReference>
<dbReference type="Proteomes" id="UP000294914">
    <property type="component" value="Unassembled WGS sequence"/>
</dbReference>
<name>A0A4R8J1S3_9GAMM</name>
<sequence>MDNPLEHALSAASAKVTAAGKKGSHGRLPEAAIATEDVKSGNAGATVIRLSANDSRRKGRLCHGHVQLLGRDVPISLVTLALTEAMVLMAAFWFAVELRFPEGAVPGFYEVLNVKLGLFVAVNLMAMLCMGLYRRGLSGSLADTMVRVMGAFMLGAVLLAALFYVIPSLFFGRGVLVLAGILAFVGVIATRLLVGQLLGLNSLKRHVLVLGTGKTASMFKQICERSNEQNFELVNFAAQGNDTSVMDPAVLVRLDRRLDEYARLHHIDDIVIAMDDHRGGLPIAELIACKMSGINVLETSDFFERECGFLKLDTLRPSAMIFSRGFRQSLYRDFTKRAMDVMVSLGLLLVAWPFMLITALGIFIESRGQGSVLFRQQRIGQNGEAFTLYKFRSMIMEAESDGVARWAQKQDPRVTRFGSFIRKTRLDELPQLFNVVRGDMSFVGPRPERPEFVGDLSARLPYYRDRHWVKPGLTGWAQINYPYGASEEDAFKKLQYDLYYVKNQGIALDLMIIAQTVEVVLWGRGAQ</sequence>
<keyword evidence="4 7" id="KW-0812">Transmembrane</keyword>
<keyword evidence="6 7" id="KW-0472">Membrane</keyword>
<evidence type="ECO:0000256" key="6">
    <source>
        <dbReference type="ARBA" id="ARBA00023136"/>
    </source>
</evidence>
<dbReference type="EMBL" id="SOQX01000001">
    <property type="protein sequence ID" value="TDY03793.1"/>
    <property type="molecule type" value="Genomic_DNA"/>
</dbReference>
<comment type="subcellular location">
    <subcellularLocation>
        <location evidence="1">Membrane</location>
        <topology evidence="1">Multi-pass membrane protein</topology>
    </subcellularLocation>
</comment>